<protein>
    <submittedName>
        <fullName evidence="2">XRE family transcriptional regulator</fullName>
    </submittedName>
</protein>
<dbReference type="SUPFAM" id="SSF47413">
    <property type="entry name" value="lambda repressor-like DNA-binding domains"/>
    <property type="match status" value="1"/>
</dbReference>
<keyword evidence="3" id="KW-1185">Reference proteome</keyword>
<dbReference type="SMART" id="SM00530">
    <property type="entry name" value="HTH_XRE"/>
    <property type="match status" value="1"/>
</dbReference>
<proteinExistence type="predicted"/>
<evidence type="ECO:0000259" key="1">
    <source>
        <dbReference type="PROSITE" id="PS50943"/>
    </source>
</evidence>
<evidence type="ECO:0000313" key="3">
    <source>
        <dbReference type="Proteomes" id="UP000295578"/>
    </source>
</evidence>
<dbReference type="Pfam" id="PF19054">
    <property type="entry name" value="DUF5753"/>
    <property type="match status" value="1"/>
</dbReference>
<accession>A0A4R5BJ98</accession>
<reference evidence="2 3" key="1">
    <citation type="submission" date="2019-03" db="EMBL/GenBank/DDBJ databases">
        <title>Draft genome sequences of novel Actinobacteria.</title>
        <authorList>
            <person name="Sahin N."/>
            <person name="Ay H."/>
            <person name="Saygin H."/>
        </authorList>
    </citation>
    <scope>NUCLEOTIDE SEQUENCE [LARGE SCALE GENOMIC DNA]</scope>
    <source>
        <strain evidence="2 3">DSM 45941</strain>
    </source>
</reference>
<name>A0A4R5BJ98_9ACTN</name>
<dbReference type="CDD" id="cd00093">
    <property type="entry name" value="HTH_XRE"/>
    <property type="match status" value="1"/>
</dbReference>
<evidence type="ECO:0000313" key="2">
    <source>
        <dbReference type="EMBL" id="TDD83924.1"/>
    </source>
</evidence>
<dbReference type="Pfam" id="PF13560">
    <property type="entry name" value="HTH_31"/>
    <property type="match status" value="1"/>
</dbReference>
<comment type="caution">
    <text evidence="2">The sequence shown here is derived from an EMBL/GenBank/DDBJ whole genome shotgun (WGS) entry which is preliminary data.</text>
</comment>
<dbReference type="EMBL" id="SMKY01000049">
    <property type="protein sequence ID" value="TDD83924.1"/>
    <property type="molecule type" value="Genomic_DNA"/>
</dbReference>
<dbReference type="AlphaFoldDB" id="A0A4R5BJ98"/>
<gene>
    <name evidence="2" type="ORF">E1293_13860</name>
</gene>
<dbReference type="InterPro" id="IPR043917">
    <property type="entry name" value="DUF5753"/>
</dbReference>
<organism evidence="2 3">
    <name type="scientific">Actinomadura darangshiensis</name>
    <dbReference type="NCBI Taxonomy" id="705336"/>
    <lineage>
        <taxon>Bacteria</taxon>
        <taxon>Bacillati</taxon>
        <taxon>Actinomycetota</taxon>
        <taxon>Actinomycetes</taxon>
        <taxon>Streptosporangiales</taxon>
        <taxon>Thermomonosporaceae</taxon>
        <taxon>Actinomadura</taxon>
    </lineage>
</organism>
<dbReference type="PROSITE" id="PS50943">
    <property type="entry name" value="HTH_CROC1"/>
    <property type="match status" value="1"/>
</dbReference>
<dbReference type="GO" id="GO:0003677">
    <property type="term" value="F:DNA binding"/>
    <property type="evidence" value="ECO:0007669"/>
    <property type="project" value="InterPro"/>
</dbReference>
<feature type="domain" description="HTH cro/C1-type" evidence="1">
    <location>
        <begin position="16"/>
        <end position="70"/>
    </location>
</feature>
<sequence>MTYRPTVRGRRLARELRKLREEQGLTLQEVADRLDWSRATVSRLETSQTRPKPGDISGILDLYGVPSPDRDALITLARQAGQRGWWTAYQDVFAGSYVALEDEASHIRTWDPQLVHGLLQTEHYSRAVITAGRLLPGPEDIERRIAARKIRQALLDRTDAPHLHVIFDEAVLYRRIGGEKVMRAQLEALATVTVSRPSVRIQVLPYTAQEHAGLDGRFTILSYPDPADPDIAYVEGTMGDVYLESAEAIAKHRDRFDRIKEAALSPEDSAHLIAEAARSSP</sequence>
<dbReference type="Proteomes" id="UP000295578">
    <property type="component" value="Unassembled WGS sequence"/>
</dbReference>
<dbReference type="InterPro" id="IPR010982">
    <property type="entry name" value="Lambda_DNA-bd_dom_sf"/>
</dbReference>
<dbReference type="Gene3D" id="1.10.260.40">
    <property type="entry name" value="lambda repressor-like DNA-binding domains"/>
    <property type="match status" value="1"/>
</dbReference>
<dbReference type="InterPro" id="IPR001387">
    <property type="entry name" value="Cro/C1-type_HTH"/>
</dbReference>
<dbReference type="RefSeq" id="WP_132197697.1">
    <property type="nucleotide sequence ID" value="NZ_SMKY01000049.1"/>
</dbReference>
<dbReference type="OrthoDB" id="5177725at2"/>